<dbReference type="InterPro" id="IPR024134">
    <property type="entry name" value="SOD_Cu/Zn_/chaperone"/>
</dbReference>
<evidence type="ECO:0000313" key="6">
    <source>
        <dbReference type="Proteomes" id="UP001275315"/>
    </source>
</evidence>
<proteinExistence type="inferred from homology"/>
<dbReference type="InterPro" id="IPR001424">
    <property type="entry name" value="SOD_Cu_Zn_dom"/>
</dbReference>
<feature type="compositionally biased region" description="Basic and acidic residues" evidence="2">
    <location>
        <begin position="160"/>
        <end position="190"/>
    </location>
</feature>
<feature type="region of interest" description="Disordered" evidence="2">
    <location>
        <begin position="145"/>
        <end position="190"/>
    </location>
</feature>
<evidence type="ECO:0000259" key="4">
    <source>
        <dbReference type="Pfam" id="PF00080"/>
    </source>
</evidence>
<dbReference type="PROSITE" id="PS51257">
    <property type="entry name" value="PROKAR_LIPOPROTEIN"/>
    <property type="match status" value="1"/>
</dbReference>
<dbReference type="Gene3D" id="2.60.40.200">
    <property type="entry name" value="Superoxide dismutase, copper/zinc binding domain"/>
    <property type="match status" value="1"/>
</dbReference>
<comment type="similarity">
    <text evidence="1">Belongs to the Cu-Zn superoxide dismutase family.</text>
</comment>
<comment type="caution">
    <text evidence="5">The sequence shown here is derived from an EMBL/GenBank/DDBJ whole genome shotgun (WGS) entry which is preliminary data.</text>
</comment>
<dbReference type="SUPFAM" id="SSF49329">
    <property type="entry name" value="Cu,Zn superoxide dismutase-like"/>
    <property type="match status" value="1"/>
</dbReference>
<dbReference type="Proteomes" id="UP001275315">
    <property type="component" value="Unassembled WGS sequence"/>
</dbReference>
<organism evidence="5 6">
    <name type="scientific">Paracerasibacillus soli</name>
    <dbReference type="NCBI Taxonomy" id="480284"/>
    <lineage>
        <taxon>Bacteria</taxon>
        <taxon>Bacillati</taxon>
        <taxon>Bacillota</taxon>
        <taxon>Bacilli</taxon>
        <taxon>Bacillales</taxon>
        <taxon>Bacillaceae</taxon>
        <taxon>Paracerasibacillus</taxon>
    </lineage>
</organism>
<keyword evidence="3" id="KW-0732">Signal</keyword>
<feature type="chain" id="PRO_5046001009" evidence="3">
    <location>
        <begin position="22"/>
        <end position="190"/>
    </location>
</feature>
<evidence type="ECO:0000256" key="2">
    <source>
        <dbReference type="SAM" id="MobiDB-lite"/>
    </source>
</evidence>
<dbReference type="InterPro" id="IPR036423">
    <property type="entry name" value="SOD-like_Cu/Zn_dom_sf"/>
</dbReference>
<feature type="domain" description="Superoxide dismutase copper/zinc binding" evidence="4">
    <location>
        <begin position="38"/>
        <end position="168"/>
    </location>
</feature>
<evidence type="ECO:0000313" key="5">
    <source>
        <dbReference type="EMBL" id="MDY0408769.1"/>
    </source>
</evidence>
<sequence>MRILRMIVLLLFTLVACQQHTPNVKEIDMYNASGDKVGTAKLSSQPDGVKIKVKVEGLTPGFHGIHIHEYAKCEGPEFKTAGNHLNPEGKQHGLMNPKGSHLGDLPNIKAKDDGKVDTEVTVNGATIQEGKKSLLKGEGTSLIITEGQDDGMSQPAGDSGVRKICGEIKPKKDVDSEKKPTDPTELEDKE</sequence>
<protein>
    <submittedName>
        <fullName evidence="5">Superoxide dismutase family protein</fullName>
    </submittedName>
</protein>
<dbReference type="CDD" id="cd00305">
    <property type="entry name" value="Cu-Zn_Superoxide_Dismutase"/>
    <property type="match status" value="1"/>
</dbReference>
<accession>A0ABU5CQW3</accession>
<evidence type="ECO:0000256" key="1">
    <source>
        <dbReference type="ARBA" id="ARBA00010457"/>
    </source>
</evidence>
<dbReference type="EMBL" id="JAWDIQ010000001">
    <property type="protein sequence ID" value="MDY0408769.1"/>
    <property type="molecule type" value="Genomic_DNA"/>
</dbReference>
<name>A0ABU5CQW3_9BACI</name>
<reference evidence="5 6" key="1">
    <citation type="submission" date="2023-10" db="EMBL/GenBank/DDBJ databases">
        <title>Virgibacillus soli CC-YMP-6 genome.</title>
        <authorList>
            <person name="Miliotis G."/>
            <person name="Sengupta P."/>
            <person name="Hameed A."/>
            <person name="Chuvochina M."/>
            <person name="Mcdonagh F."/>
            <person name="Simpson A.C."/>
            <person name="Singh N.K."/>
            <person name="Rekha P.D."/>
            <person name="Raman K."/>
            <person name="Hugenholtz P."/>
            <person name="Venkateswaran K."/>
        </authorList>
    </citation>
    <scope>NUCLEOTIDE SEQUENCE [LARGE SCALE GENOMIC DNA]</scope>
    <source>
        <strain evidence="5 6">CC-YMP-6</strain>
    </source>
</reference>
<feature type="signal peptide" evidence="3">
    <location>
        <begin position="1"/>
        <end position="21"/>
    </location>
</feature>
<gene>
    <name evidence="5" type="ORF">RWD45_09670</name>
</gene>
<keyword evidence="6" id="KW-1185">Reference proteome</keyword>
<evidence type="ECO:0000256" key="3">
    <source>
        <dbReference type="SAM" id="SignalP"/>
    </source>
</evidence>
<dbReference type="Pfam" id="PF00080">
    <property type="entry name" value="Sod_Cu"/>
    <property type="match status" value="1"/>
</dbReference>
<dbReference type="RefSeq" id="WP_320379477.1">
    <property type="nucleotide sequence ID" value="NZ_JAWDIQ010000001.1"/>
</dbReference>
<dbReference type="PANTHER" id="PTHR10003">
    <property type="entry name" value="SUPEROXIDE DISMUTASE CU-ZN -RELATED"/>
    <property type="match status" value="1"/>
</dbReference>